<dbReference type="Proteomes" id="UP000217790">
    <property type="component" value="Unassembled WGS sequence"/>
</dbReference>
<dbReference type="Gene3D" id="2.40.70.10">
    <property type="entry name" value="Acid Proteases"/>
    <property type="match status" value="1"/>
</dbReference>
<reference evidence="2" key="1">
    <citation type="journal article" date="2017" name="Nat. Ecol. Evol.">
        <title>Genome expansion and lineage-specific genetic innovations in the forest pathogenic fungi Armillaria.</title>
        <authorList>
            <person name="Sipos G."/>
            <person name="Prasanna A.N."/>
            <person name="Walter M.C."/>
            <person name="O'Connor E."/>
            <person name="Balint B."/>
            <person name="Krizsan K."/>
            <person name="Kiss B."/>
            <person name="Hess J."/>
            <person name="Varga T."/>
            <person name="Slot J."/>
            <person name="Riley R."/>
            <person name="Boka B."/>
            <person name="Rigling D."/>
            <person name="Barry K."/>
            <person name="Lee J."/>
            <person name="Mihaltcheva S."/>
            <person name="LaButti K."/>
            <person name="Lipzen A."/>
            <person name="Waldron R."/>
            <person name="Moloney N.M."/>
            <person name="Sperisen C."/>
            <person name="Kredics L."/>
            <person name="Vagvoelgyi C."/>
            <person name="Patrignani A."/>
            <person name="Fitzpatrick D."/>
            <person name="Nagy I."/>
            <person name="Doyle S."/>
            <person name="Anderson J.B."/>
            <person name="Grigoriev I.V."/>
            <person name="Gueldener U."/>
            <person name="Muensterkoetter M."/>
            <person name="Nagy L.G."/>
        </authorList>
    </citation>
    <scope>NUCLEOTIDE SEQUENCE [LARGE SCALE GENOMIC DNA]</scope>
    <source>
        <strain evidence="2">Ar21-2</strain>
    </source>
</reference>
<name>A0A2H3E881_ARMGA</name>
<protein>
    <submittedName>
        <fullName evidence="1">Uncharacterized protein</fullName>
    </submittedName>
</protein>
<keyword evidence="2" id="KW-1185">Reference proteome</keyword>
<sequence>PVILQLGTVGSRARINFGTTLTIASQGYSGPEYFDVINIDKYDVIVGTPFMHCNKVVLDFENKCVIVNGSKLAGKEHIPSLRQEWYDEFEDLLQGVPEQMPPFREVNHEIPLIDSGACYHYHLPRCPNSLKAEFSEKVEKYTQAGWWKLTSVSQAAPMLCLPKKDRHL</sequence>
<dbReference type="OMA" id="AWKEEYS"/>
<dbReference type="EMBL" id="KZ293649">
    <property type="protein sequence ID" value="PBK97567.1"/>
    <property type="molecule type" value="Genomic_DNA"/>
</dbReference>
<feature type="non-terminal residue" evidence="1">
    <location>
        <position position="1"/>
    </location>
</feature>
<dbReference type="OrthoDB" id="3254954at2759"/>
<evidence type="ECO:0000313" key="1">
    <source>
        <dbReference type="EMBL" id="PBK97567.1"/>
    </source>
</evidence>
<dbReference type="AlphaFoldDB" id="A0A2H3E881"/>
<accession>A0A2H3E881</accession>
<organism evidence="1 2">
    <name type="scientific">Armillaria gallica</name>
    <name type="common">Bulbous honey fungus</name>
    <name type="synonym">Armillaria bulbosa</name>
    <dbReference type="NCBI Taxonomy" id="47427"/>
    <lineage>
        <taxon>Eukaryota</taxon>
        <taxon>Fungi</taxon>
        <taxon>Dikarya</taxon>
        <taxon>Basidiomycota</taxon>
        <taxon>Agaricomycotina</taxon>
        <taxon>Agaricomycetes</taxon>
        <taxon>Agaricomycetidae</taxon>
        <taxon>Agaricales</taxon>
        <taxon>Marasmiineae</taxon>
        <taxon>Physalacriaceae</taxon>
        <taxon>Armillaria</taxon>
    </lineage>
</organism>
<dbReference type="STRING" id="47427.A0A2H3E881"/>
<dbReference type="InParanoid" id="A0A2H3E881"/>
<dbReference type="SUPFAM" id="SSF56672">
    <property type="entry name" value="DNA/RNA polymerases"/>
    <property type="match status" value="1"/>
</dbReference>
<proteinExistence type="predicted"/>
<dbReference type="InterPro" id="IPR043502">
    <property type="entry name" value="DNA/RNA_pol_sf"/>
</dbReference>
<evidence type="ECO:0000313" key="2">
    <source>
        <dbReference type="Proteomes" id="UP000217790"/>
    </source>
</evidence>
<gene>
    <name evidence="1" type="ORF">ARMGADRAFT_922202</name>
</gene>
<dbReference type="InterPro" id="IPR021109">
    <property type="entry name" value="Peptidase_aspartic_dom_sf"/>
</dbReference>